<evidence type="ECO:0000256" key="3">
    <source>
        <dbReference type="ARBA" id="ARBA00004613"/>
    </source>
</evidence>
<dbReference type="InterPro" id="IPR003368">
    <property type="entry name" value="POMP_repeat"/>
</dbReference>
<dbReference type="InterPro" id="IPR006626">
    <property type="entry name" value="PbH1"/>
</dbReference>
<keyword evidence="4" id="KW-0964">Secreted</keyword>
<dbReference type="Gene3D" id="2.60.40.4270">
    <property type="entry name" value="Listeria-Bacteroides repeat domain"/>
    <property type="match status" value="1"/>
</dbReference>
<comment type="subcellular location">
    <subcellularLocation>
        <location evidence="1">Cell envelope</location>
    </subcellularLocation>
    <subcellularLocation>
        <location evidence="2">Cell outer membrane</location>
    </subcellularLocation>
    <subcellularLocation>
        <location evidence="3">Secreted</location>
    </subcellularLocation>
</comment>
<dbReference type="PROSITE" id="PS51272">
    <property type="entry name" value="SLH"/>
    <property type="match status" value="3"/>
</dbReference>
<feature type="domain" description="SLH" evidence="9">
    <location>
        <begin position="898"/>
        <end position="961"/>
    </location>
</feature>
<dbReference type="InterPro" id="IPR012332">
    <property type="entry name" value="Autotransporter_pectin_lyase_C"/>
</dbReference>
<keyword evidence="11" id="KW-1185">Reference proteome</keyword>
<evidence type="ECO:0000256" key="6">
    <source>
        <dbReference type="ARBA" id="ARBA00023136"/>
    </source>
</evidence>
<evidence type="ECO:0000256" key="8">
    <source>
        <dbReference type="SAM" id="SignalP"/>
    </source>
</evidence>
<comment type="caution">
    <text evidence="10">The sequence shown here is derived from an EMBL/GenBank/DDBJ whole genome shotgun (WGS) entry which is preliminary data.</text>
</comment>
<feature type="chain" id="PRO_5046313843" evidence="8">
    <location>
        <begin position="33"/>
        <end position="1015"/>
    </location>
</feature>
<protein>
    <submittedName>
        <fullName evidence="10">Repeat protein (TIGR02543 family)</fullName>
    </submittedName>
</protein>
<feature type="signal peptide" evidence="8">
    <location>
        <begin position="1"/>
        <end position="32"/>
    </location>
</feature>
<evidence type="ECO:0000256" key="5">
    <source>
        <dbReference type="ARBA" id="ARBA00022729"/>
    </source>
</evidence>
<dbReference type="PROSITE" id="PS51257">
    <property type="entry name" value="PROKAR_LIPOPROTEIN"/>
    <property type="match status" value="1"/>
</dbReference>
<dbReference type="Gene3D" id="2.160.20.20">
    <property type="match status" value="1"/>
</dbReference>
<dbReference type="EMBL" id="JAUSTN010000004">
    <property type="protein sequence ID" value="MDQ0274893.1"/>
    <property type="molecule type" value="Genomic_DNA"/>
</dbReference>
<dbReference type="InterPro" id="IPR001119">
    <property type="entry name" value="SLH_dom"/>
</dbReference>
<dbReference type="InterPro" id="IPR051465">
    <property type="entry name" value="Cell_Envelope_Struct_Comp"/>
</dbReference>
<proteinExistence type="predicted"/>
<dbReference type="Pfam" id="PF02415">
    <property type="entry name" value="Chlam_PMP"/>
    <property type="match status" value="1"/>
</dbReference>
<dbReference type="InterPro" id="IPR042229">
    <property type="entry name" value="Listeria/Bacterioides_rpt_sf"/>
</dbReference>
<name>A0ABU0AWT1_9FIRM</name>
<evidence type="ECO:0000313" key="11">
    <source>
        <dbReference type="Proteomes" id="UP001236559"/>
    </source>
</evidence>
<gene>
    <name evidence="10" type="ORF">J2S72_000914</name>
</gene>
<dbReference type="RefSeq" id="WP_023056168.1">
    <property type="nucleotide sequence ID" value="NZ_JAUSTN010000004.1"/>
</dbReference>
<sequence>MNIIKKRSFKIIRLTIVALLIFLSCSFNSVFAIDDSIKNKEADKYANTTSDNIEVSNRELNEDKALLLNSKEIKKEMYLMGGNPQEEKAITLFKDGVKVDDYDTIKQAIDKMYDLTKEGRKYNFVLQVNKDIELTEYSQFGWPYGEVTLRSKDKASKRTIKANNTNHTMMLGVVNGAHLTVEDIIIDGNNQKRIFWMESTEPLPVSLTINDGAILQNGKVDPNDGAKTGGAIYCQEAGDVTINGGIIRNNEAIQAGGAISYIGTRTLTIKGGEITGNKVSSDSGFGGAIVLQGKGIINGGKIHNNMANSGGGIFTGKNTNLEITGGEINGNSASYAGGGIYCAGNSVVKLTGGQVSKNQGRYGGGITAVFNSNFIMEGNGIISENEAYTGGGFYPWGTTPSCDLISGTIEKNKANYGGGIRLRSPKAKIGGIVIRENIAQYGGGIYSNLPVGETLTIDGVKLYKNEALSGGGVCLIKENGSLNFKNAEFKENKAYYGGGIWTSNTMTIEKSTFEGNEAIKSEPSILPDGTHENNGHGGAIYINTALDEKGVVTLDGCTFTRNKADKSGGAISVDETHGLLKVIKGTVFDGNEATGELGHGGAIYSNLHAYMPEYDDGSTGPLVQPPTAKDYYYNINTDATTVFRNNKAFQTFTPPSTKDEFVKLLYMSTSHPGTKYNHPLNNDDVNLIIFRKVIFDKNYETEEPIHAAFLVLEKSKLGKDFPADPVRKGYTFKGWNTQKDGKGTSSFTLDTVIESDITLYAQWEEQIKKPDEPKKHDKSGNGYFLIKSVDTPLLNKKDHAQYMIGYKDQTFRPDRQMSRQEVAVMFSRLLNERPQKGIIYSRNYKDVSDDLWSVTAISYMSKLNMIKGYPDGNFRPYANITRGEFAAMATRFANLSGGNKNFTDVSKDHWAYDVIQKAAEAGWISGYPDGSFKPDQPITRAEIVSITNRMLNRFADEDFVDHNLNKIINYRDMDKAHWAYYPVVEATNGHTYERKENERDETWFEVNETSFVYDK</sequence>
<dbReference type="Pfam" id="PF09479">
    <property type="entry name" value="Flg_new"/>
    <property type="match status" value="1"/>
</dbReference>
<evidence type="ECO:0000313" key="10">
    <source>
        <dbReference type="EMBL" id="MDQ0274893.1"/>
    </source>
</evidence>
<evidence type="ECO:0000256" key="7">
    <source>
        <dbReference type="ARBA" id="ARBA00023237"/>
    </source>
</evidence>
<evidence type="ECO:0000256" key="4">
    <source>
        <dbReference type="ARBA" id="ARBA00022525"/>
    </source>
</evidence>
<dbReference type="Pfam" id="PF00395">
    <property type="entry name" value="SLH"/>
    <property type="match status" value="3"/>
</dbReference>
<dbReference type="SMART" id="SM00710">
    <property type="entry name" value="PbH1"/>
    <property type="match status" value="8"/>
</dbReference>
<keyword evidence="5 8" id="KW-0732">Signal</keyword>
<keyword evidence="6" id="KW-0472">Membrane</keyword>
<dbReference type="PANTHER" id="PTHR43308">
    <property type="entry name" value="OUTER MEMBRANE PROTEIN ALPHA-RELATED"/>
    <property type="match status" value="1"/>
</dbReference>
<accession>A0ABU0AWT1</accession>
<reference evidence="10 11" key="1">
    <citation type="submission" date="2023-07" db="EMBL/GenBank/DDBJ databases">
        <title>Genomic Encyclopedia of Type Strains, Phase IV (KMG-IV): sequencing the most valuable type-strain genomes for metagenomic binning, comparative biology and taxonomic classification.</title>
        <authorList>
            <person name="Goeker M."/>
        </authorList>
    </citation>
    <scope>NUCLEOTIDE SEQUENCE [LARGE SCALE GENOMIC DNA]</scope>
    <source>
        <strain evidence="10 11">DSM 22616</strain>
    </source>
</reference>
<evidence type="ECO:0000256" key="1">
    <source>
        <dbReference type="ARBA" id="ARBA00004196"/>
    </source>
</evidence>
<feature type="domain" description="SLH" evidence="9">
    <location>
        <begin position="840"/>
        <end position="897"/>
    </location>
</feature>
<dbReference type="InterPro" id="IPR011050">
    <property type="entry name" value="Pectin_lyase_fold/virulence"/>
</dbReference>
<evidence type="ECO:0000256" key="2">
    <source>
        <dbReference type="ARBA" id="ARBA00004442"/>
    </source>
</evidence>
<dbReference type="SUPFAM" id="SSF51126">
    <property type="entry name" value="Pectin lyase-like"/>
    <property type="match status" value="2"/>
</dbReference>
<feature type="domain" description="SLH" evidence="9">
    <location>
        <begin position="772"/>
        <end position="839"/>
    </location>
</feature>
<organism evidence="10 11">
    <name type="scientific">Peptoniphilus koenoeneniae</name>
    <dbReference type="NCBI Taxonomy" id="507751"/>
    <lineage>
        <taxon>Bacteria</taxon>
        <taxon>Bacillati</taxon>
        <taxon>Bacillota</taxon>
        <taxon>Tissierellia</taxon>
        <taxon>Tissierellales</taxon>
        <taxon>Peptoniphilaceae</taxon>
        <taxon>Peptoniphilus</taxon>
    </lineage>
</organism>
<dbReference type="InterPro" id="IPR013378">
    <property type="entry name" value="InlB-like_B-rpt"/>
</dbReference>
<evidence type="ECO:0000259" key="9">
    <source>
        <dbReference type="PROSITE" id="PS51272"/>
    </source>
</evidence>
<dbReference type="NCBIfam" id="TIGR02543">
    <property type="entry name" value="List_Bact_rpt"/>
    <property type="match status" value="1"/>
</dbReference>
<dbReference type="Proteomes" id="UP001236559">
    <property type="component" value="Unassembled WGS sequence"/>
</dbReference>
<keyword evidence="7" id="KW-0998">Cell outer membrane</keyword>